<comment type="caution">
    <text evidence="2">The sequence shown here is derived from an EMBL/GenBank/DDBJ whole genome shotgun (WGS) entry which is preliminary data.</text>
</comment>
<reference evidence="2" key="2">
    <citation type="submission" date="2014-06" db="EMBL/GenBank/DDBJ databases">
        <title>Draft genome sequence of Eubacterium siraeum (DSM 15702).</title>
        <authorList>
            <person name="Sudarsanam P."/>
            <person name="Ley R."/>
            <person name="Guruge J."/>
            <person name="Turnbaugh P.J."/>
            <person name="Mahowald M."/>
            <person name="Liep D."/>
            <person name="Gordon J."/>
        </authorList>
    </citation>
    <scope>NUCLEOTIDE SEQUENCE</scope>
    <source>
        <strain evidence="2">DSM 15702</strain>
    </source>
</reference>
<dbReference type="EMBL" id="ABCA03000032">
    <property type="protein sequence ID" value="EDS01707.1"/>
    <property type="molecule type" value="Genomic_DNA"/>
</dbReference>
<reference evidence="2" key="1">
    <citation type="submission" date="2007-10" db="EMBL/GenBank/DDBJ databases">
        <authorList>
            <person name="Fulton L."/>
            <person name="Clifton S."/>
            <person name="Fulton B."/>
            <person name="Xu J."/>
            <person name="Minx P."/>
            <person name="Pepin K.H."/>
            <person name="Johnson M."/>
            <person name="Thiruvilangam P."/>
            <person name="Bhonagiri V."/>
            <person name="Nash W.E."/>
            <person name="Mardis E.R."/>
            <person name="Wilson R.K."/>
        </authorList>
    </citation>
    <scope>NUCLEOTIDE SEQUENCE [LARGE SCALE GENOMIC DNA]</scope>
    <source>
        <strain evidence="2">DSM 15702</strain>
    </source>
</reference>
<dbReference type="AlphaFoldDB" id="B0MKM3"/>
<gene>
    <name evidence="2" type="ORF">EUBSIR_00359</name>
</gene>
<sequence>MGRSPKQGEGGSPTLSPGTDAGRVCPKALHDAEPTKHTQPFTWKWVFGKDAEIRTHQALHEAKPSECPKGDRDCGQAPF</sequence>
<protein>
    <submittedName>
        <fullName evidence="2">Uncharacterized protein</fullName>
    </submittedName>
</protein>
<evidence type="ECO:0000256" key="1">
    <source>
        <dbReference type="SAM" id="MobiDB-lite"/>
    </source>
</evidence>
<evidence type="ECO:0000313" key="3">
    <source>
        <dbReference type="Proteomes" id="UP000005326"/>
    </source>
</evidence>
<feature type="region of interest" description="Disordered" evidence="1">
    <location>
        <begin position="59"/>
        <end position="79"/>
    </location>
</feature>
<organism evidence="2 3">
    <name type="scientific">[Eubacterium] siraeum DSM 15702</name>
    <dbReference type="NCBI Taxonomy" id="428128"/>
    <lineage>
        <taxon>Bacteria</taxon>
        <taxon>Bacillati</taxon>
        <taxon>Bacillota</taxon>
        <taxon>Clostridia</taxon>
        <taxon>Eubacteriales</taxon>
        <taxon>Oscillospiraceae</taxon>
        <taxon>Oscillospiraceae incertae sedis</taxon>
    </lineage>
</organism>
<dbReference type="Proteomes" id="UP000005326">
    <property type="component" value="Unassembled WGS sequence"/>
</dbReference>
<name>B0MKM3_9FIRM</name>
<feature type="region of interest" description="Disordered" evidence="1">
    <location>
        <begin position="1"/>
        <end position="37"/>
    </location>
</feature>
<accession>B0MKM3</accession>
<keyword evidence="3" id="KW-1185">Reference proteome</keyword>
<evidence type="ECO:0000313" key="2">
    <source>
        <dbReference type="EMBL" id="EDS01707.1"/>
    </source>
</evidence>
<proteinExistence type="predicted"/>